<sequence length="251" mass="28482">MNPNHKMIEELALNNWPALSTLLYDGWVLRFAKGCTKRANSVSPLFGSSLDLEQKILECENIYAANQLPAIFKITPFIHPADLDNVLEQKGYQLIDVTSMQTMHLNNLAEPRLHTVKIVEHVDEEWLEQFGRLDQASDRKLDTMREMLSNIKTPKGFILLYHDGQVVACGLGVIERGYIGLYDIVTDAARRNQGLGEQMILHLLKWGKANGARDSYLAVVANNDPALRLYSKIGFTEAYRHWYRVQGIVKG</sequence>
<protein>
    <submittedName>
        <fullName evidence="4">Acetyltransferase (GNAT) family protein</fullName>
    </submittedName>
</protein>
<keyword evidence="5" id="KW-1185">Reference proteome</keyword>
<dbReference type="GO" id="GO:0016747">
    <property type="term" value="F:acyltransferase activity, transferring groups other than amino-acyl groups"/>
    <property type="evidence" value="ECO:0007669"/>
    <property type="project" value="InterPro"/>
</dbReference>
<evidence type="ECO:0000259" key="3">
    <source>
        <dbReference type="PROSITE" id="PS51186"/>
    </source>
</evidence>
<evidence type="ECO:0000256" key="1">
    <source>
        <dbReference type="ARBA" id="ARBA00022679"/>
    </source>
</evidence>
<dbReference type="Pfam" id="PF24553">
    <property type="entry name" value="Rv0428c_C"/>
    <property type="match status" value="1"/>
</dbReference>
<dbReference type="InterPro" id="IPR050680">
    <property type="entry name" value="YpeA/RimI_acetyltransf"/>
</dbReference>
<keyword evidence="1 4" id="KW-0808">Transferase</keyword>
<dbReference type="PANTHER" id="PTHR43420">
    <property type="entry name" value="ACETYLTRANSFERASE"/>
    <property type="match status" value="1"/>
</dbReference>
<keyword evidence="2" id="KW-0012">Acyltransferase</keyword>
<dbReference type="AlphaFoldDB" id="A0A369BHG0"/>
<accession>A0A369BHG0</accession>
<reference evidence="4 5" key="1">
    <citation type="submission" date="2018-07" db="EMBL/GenBank/DDBJ databases">
        <title>Genomic Encyclopedia of Type Strains, Phase III (KMG-III): the genomes of soil and plant-associated and newly described type strains.</title>
        <authorList>
            <person name="Whitman W."/>
        </authorList>
    </citation>
    <scope>NUCLEOTIDE SEQUENCE [LARGE SCALE GENOMIC DNA]</scope>
    <source>
        <strain evidence="4 5">CECT 8333</strain>
    </source>
</reference>
<name>A0A369BHG0_9BACL</name>
<dbReference type="InterPro" id="IPR000182">
    <property type="entry name" value="GNAT_dom"/>
</dbReference>
<dbReference type="Gene3D" id="3.40.630.30">
    <property type="match status" value="1"/>
</dbReference>
<evidence type="ECO:0000256" key="2">
    <source>
        <dbReference type="ARBA" id="ARBA00023315"/>
    </source>
</evidence>
<dbReference type="InterPro" id="IPR016181">
    <property type="entry name" value="Acyl_CoA_acyltransferase"/>
</dbReference>
<dbReference type="InterPro" id="IPR056935">
    <property type="entry name" value="Rv0428c-like_C"/>
</dbReference>
<evidence type="ECO:0000313" key="5">
    <source>
        <dbReference type="Proteomes" id="UP000253090"/>
    </source>
</evidence>
<dbReference type="Proteomes" id="UP000253090">
    <property type="component" value="Unassembled WGS sequence"/>
</dbReference>
<feature type="domain" description="N-acetyltransferase" evidence="3">
    <location>
        <begin position="117"/>
        <end position="251"/>
    </location>
</feature>
<dbReference type="RefSeq" id="WP_114496750.1">
    <property type="nucleotide sequence ID" value="NZ_QPJW01000003.1"/>
</dbReference>
<evidence type="ECO:0000313" key="4">
    <source>
        <dbReference type="EMBL" id="RCX20705.1"/>
    </source>
</evidence>
<proteinExistence type="predicted"/>
<dbReference type="PANTHER" id="PTHR43420:SF44">
    <property type="entry name" value="ACETYLTRANSFERASE YPEA"/>
    <property type="match status" value="1"/>
</dbReference>
<gene>
    <name evidence="4" type="ORF">DFP94_103438</name>
</gene>
<dbReference type="OrthoDB" id="9805924at2"/>
<dbReference type="CDD" id="cd04301">
    <property type="entry name" value="NAT_SF"/>
    <property type="match status" value="1"/>
</dbReference>
<comment type="caution">
    <text evidence="4">The sequence shown here is derived from an EMBL/GenBank/DDBJ whole genome shotgun (WGS) entry which is preliminary data.</text>
</comment>
<organism evidence="4 5">
    <name type="scientific">Fontibacillus phaseoli</name>
    <dbReference type="NCBI Taxonomy" id="1416533"/>
    <lineage>
        <taxon>Bacteria</taxon>
        <taxon>Bacillati</taxon>
        <taxon>Bacillota</taxon>
        <taxon>Bacilli</taxon>
        <taxon>Bacillales</taxon>
        <taxon>Paenibacillaceae</taxon>
        <taxon>Fontibacillus</taxon>
    </lineage>
</organism>
<dbReference type="SUPFAM" id="SSF55729">
    <property type="entry name" value="Acyl-CoA N-acyltransferases (Nat)"/>
    <property type="match status" value="1"/>
</dbReference>
<dbReference type="EMBL" id="QPJW01000003">
    <property type="protein sequence ID" value="RCX20705.1"/>
    <property type="molecule type" value="Genomic_DNA"/>
</dbReference>
<dbReference type="PROSITE" id="PS51186">
    <property type="entry name" value="GNAT"/>
    <property type="match status" value="1"/>
</dbReference>